<dbReference type="InterPro" id="IPR049254">
    <property type="entry name" value="Phage_tail_terminator"/>
</dbReference>
<reference evidence="2" key="1">
    <citation type="journal article" date="2019" name="Int. J. Syst. Evol. Microbiol.">
        <title>The Global Catalogue of Microorganisms (GCM) 10K type strain sequencing project: providing services to taxonomists for standard genome sequencing and annotation.</title>
        <authorList>
            <consortium name="The Broad Institute Genomics Platform"/>
            <consortium name="The Broad Institute Genome Sequencing Center for Infectious Disease"/>
            <person name="Wu L."/>
            <person name="Ma J."/>
        </authorList>
    </citation>
    <scope>NUCLEOTIDE SEQUENCE [LARGE SCALE GENOMIC DNA]</scope>
    <source>
        <strain evidence="2">TISTR 1827</strain>
    </source>
</reference>
<evidence type="ECO:0000313" key="2">
    <source>
        <dbReference type="Proteomes" id="UP001597493"/>
    </source>
</evidence>
<gene>
    <name evidence="1" type="ORF">ACFSW5_22565</name>
</gene>
<dbReference type="Pfam" id="PF20765">
    <property type="entry name" value="Phage_tail_terminator_8"/>
    <property type="match status" value="1"/>
</dbReference>
<keyword evidence="2" id="KW-1185">Reference proteome</keyword>
<accession>A0ABW5R3J1</accession>
<dbReference type="EMBL" id="JBHUMY010000038">
    <property type="protein sequence ID" value="MFD2663045.1"/>
    <property type="molecule type" value="Genomic_DNA"/>
</dbReference>
<name>A0ABW5R3J1_9BACL</name>
<evidence type="ECO:0000313" key="1">
    <source>
        <dbReference type="EMBL" id="MFD2663045.1"/>
    </source>
</evidence>
<comment type="caution">
    <text evidence="1">The sequence shown here is derived from an EMBL/GenBank/DDBJ whole genome shotgun (WGS) entry which is preliminary data.</text>
</comment>
<dbReference type="Proteomes" id="UP001597493">
    <property type="component" value="Unassembled WGS sequence"/>
</dbReference>
<protein>
    <submittedName>
        <fullName evidence="1">DUF6838 family protein</fullName>
    </submittedName>
</protein>
<sequence length="148" mass="17247">MITLKQIMTAINDKLEEILPNIDVQSTDIKEGFSRPSLYVDFERTNTIQFMTRGKERTISVTIYYFPRDRYDHQLELLEVQDILEGAFRGYFAITDYFGVQINEIDSTEVDGVLQSRFDIHSIEIADSDDGNKPFMEHLKENIKQKEG</sequence>
<organism evidence="1 2">
    <name type="scientific">Paenibacillus thailandensis</name>
    <dbReference type="NCBI Taxonomy" id="393250"/>
    <lineage>
        <taxon>Bacteria</taxon>
        <taxon>Bacillati</taxon>
        <taxon>Bacillota</taxon>
        <taxon>Bacilli</taxon>
        <taxon>Bacillales</taxon>
        <taxon>Paenibacillaceae</taxon>
        <taxon>Paenibacillus</taxon>
    </lineage>
</organism>
<dbReference type="RefSeq" id="WP_379278345.1">
    <property type="nucleotide sequence ID" value="NZ_JBHUGT010000045.1"/>
</dbReference>
<proteinExistence type="predicted"/>